<dbReference type="PANTHER" id="PTHR28034">
    <property type="entry name" value="SET1 COMPLEX COMPONENT SHG1"/>
    <property type="match status" value="1"/>
</dbReference>
<feature type="region of interest" description="Disordered" evidence="1">
    <location>
        <begin position="536"/>
        <end position="555"/>
    </location>
</feature>
<dbReference type="InterPro" id="IPR055264">
    <property type="entry name" value="BOD1/SHG1_dom"/>
</dbReference>
<dbReference type="PANTHER" id="PTHR28034:SF1">
    <property type="entry name" value="NUCLEOMORPHIN"/>
    <property type="match status" value="1"/>
</dbReference>
<name>A0AAE0IKB0_9PEZI</name>
<evidence type="ECO:0000259" key="2">
    <source>
        <dbReference type="Pfam" id="PF05205"/>
    </source>
</evidence>
<dbReference type="Proteomes" id="UP001283341">
    <property type="component" value="Unassembled WGS sequence"/>
</dbReference>
<keyword evidence="4" id="KW-1185">Reference proteome</keyword>
<feature type="compositionally biased region" description="Basic and acidic residues" evidence="1">
    <location>
        <begin position="313"/>
        <end position="329"/>
    </location>
</feature>
<evidence type="ECO:0000313" key="3">
    <source>
        <dbReference type="EMBL" id="KAK3326514.1"/>
    </source>
</evidence>
<evidence type="ECO:0000256" key="1">
    <source>
        <dbReference type="SAM" id="MobiDB-lite"/>
    </source>
</evidence>
<sequence length="555" mass="63013">MESAATAPPPSMGGPDGTNLIVRKFKASELPLSSSTRAAVDGLAHTFKKKGGYDAIRKQAWEQFENGGYEKQILEEIFKVAEQEIENNPTQLLTLERGKAALLIDGAVDRSDVYQRAQAIIYNLIDSVAIENHMRQLRQAEIGLEVAEEERIRGAKTDEEYAAETAARRAERERVRENLRQVEEEKRELQRQIQEREEMKRREEEKAVREARRKKEREEDEQREKERLERRAQRERERELSRERRRERERARDKEREKERVRSRSRDRDRHRDRDRERDRDRDRSRGHDRDRDRDRGRRGSKVNISLDDVTPEEVKKKLSKEDHERLEQEALANLLRESKRAAAKQPELEVDEALVPPPRRIKAASAIDPIRRGSPKVHESRKTTEAGTKTEAKEAKEANETKDQKDTKESKESKDAKAVKDSKDPKDTSVVKPERRIETMTADDGTIAHAPHGLDAPIAAVPGEEIGAALDSGIDETTAETEVTLVLGWIVAMTVVMIGAMIDVMTGGTTVRTSVPRIGAGLGQGQLDARGVSLGLEQTGETTRRTAAGPRVLG</sequence>
<feature type="compositionally biased region" description="Basic and acidic residues" evidence="1">
    <location>
        <begin position="216"/>
        <end position="298"/>
    </location>
</feature>
<feature type="compositionally biased region" description="Basic and acidic residues" evidence="1">
    <location>
        <begin position="166"/>
        <end position="175"/>
    </location>
</feature>
<organism evidence="3 4">
    <name type="scientific">Apodospora peruviana</name>
    <dbReference type="NCBI Taxonomy" id="516989"/>
    <lineage>
        <taxon>Eukaryota</taxon>
        <taxon>Fungi</taxon>
        <taxon>Dikarya</taxon>
        <taxon>Ascomycota</taxon>
        <taxon>Pezizomycotina</taxon>
        <taxon>Sordariomycetes</taxon>
        <taxon>Sordariomycetidae</taxon>
        <taxon>Sordariales</taxon>
        <taxon>Lasiosphaeriaceae</taxon>
        <taxon>Apodospora</taxon>
    </lineage>
</organism>
<feature type="compositionally biased region" description="Basic and acidic residues" evidence="1">
    <location>
        <begin position="186"/>
        <end position="210"/>
    </location>
</feature>
<comment type="caution">
    <text evidence="3">The sequence shown here is derived from an EMBL/GenBank/DDBJ whole genome shotgun (WGS) entry which is preliminary data.</text>
</comment>
<reference evidence="3" key="1">
    <citation type="journal article" date="2023" name="Mol. Phylogenet. Evol.">
        <title>Genome-scale phylogeny and comparative genomics of the fungal order Sordariales.</title>
        <authorList>
            <person name="Hensen N."/>
            <person name="Bonometti L."/>
            <person name="Westerberg I."/>
            <person name="Brannstrom I.O."/>
            <person name="Guillou S."/>
            <person name="Cros-Aarteil S."/>
            <person name="Calhoun S."/>
            <person name="Haridas S."/>
            <person name="Kuo A."/>
            <person name="Mondo S."/>
            <person name="Pangilinan J."/>
            <person name="Riley R."/>
            <person name="LaButti K."/>
            <person name="Andreopoulos B."/>
            <person name="Lipzen A."/>
            <person name="Chen C."/>
            <person name="Yan M."/>
            <person name="Daum C."/>
            <person name="Ng V."/>
            <person name="Clum A."/>
            <person name="Steindorff A."/>
            <person name="Ohm R.A."/>
            <person name="Martin F."/>
            <person name="Silar P."/>
            <person name="Natvig D.O."/>
            <person name="Lalanne C."/>
            <person name="Gautier V."/>
            <person name="Ament-Velasquez S.L."/>
            <person name="Kruys A."/>
            <person name="Hutchinson M.I."/>
            <person name="Powell A.J."/>
            <person name="Barry K."/>
            <person name="Miller A.N."/>
            <person name="Grigoriev I.V."/>
            <person name="Debuchy R."/>
            <person name="Gladieux P."/>
            <person name="Hiltunen Thoren M."/>
            <person name="Johannesson H."/>
        </authorList>
    </citation>
    <scope>NUCLEOTIDE SEQUENCE</scope>
    <source>
        <strain evidence="3">CBS 118394</strain>
    </source>
</reference>
<dbReference type="Pfam" id="PF05205">
    <property type="entry name" value="COMPASS-Shg1"/>
    <property type="match status" value="1"/>
</dbReference>
<accession>A0AAE0IKB0</accession>
<reference evidence="3" key="2">
    <citation type="submission" date="2023-06" db="EMBL/GenBank/DDBJ databases">
        <authorList>
            <consortium name="Lawrence Berkeley National Laboratory"/>
            <person name="Haridas S."/>
            <person name="Hensen N."/>
            <person name="Bonometti L."/>
            <person name="Westerberg I."/>
            <person name="Brannstrom I.O."/>
            <person name="Guillou S."/>
            <person name="Cros-Aarteil S."/>
            <person name="Calhoun S."/>
            <person name="Kuo A."/>
            <person name="Mondo S."/>
            <person name="Pangilinan J."/>
            <person name="Riley R."/>
            <person name="Labutti K."/>
            <person name="Andreopoulos B."/>
            <person name="Lipzen A."/>
            <person name="Chen C."/>
            <person name="Yanf M."/>
            <person name="Daum C."/>
            <person name="Ng V."/>
            <person name="Clum A."/>
            <person name="Steindorff A."/>
            <person name="Ohm R."/>
            <person name="Martin F."/>
            <person name="Silar P."/>
            <person name="Natvig D."/>
            <person name="Lalanne C."/>
            <person name="Gautier V."/>
            <person name="Ament-Velasquez S.L."/>
            <person name="Kruys A."/>
            <person name="Hutchinson M.I."/>
            <person name="Powell A.J."/>
            <person name="Barry K."/>
            <person name="Miller A.N."/>
            <person name="Grigoriev I.V."/>
            <person name="Debuchy R."/>
            <person name="Gladieux P."/>
            <person name="Thoren M.H."/>
            <person name="Johannesson H."/>
        </authorList>
    </citation>
    <scope>NUCLEOTIDE SEQUENCE</scope>
    <source>
        <strain evidence="3">CBS 118394</strain>
    </source>
</reference>
<evidence type="ECO:0000313" key="4">
    <source>
        <dbReference type="Proteomes" id="UP001283341"/>
    </source>
</evidence>
<dbReference type="EMBL" id="JAUEDM010000002">
    <property type="protein sequence ID" value="KAK3326514.1"/>
    <property type="molecule type" value="Genomic_DNA"/>
</dbReference>
<proteinExistence type="predicted"/>
<feature type="region of interest" description="Disordered" evidence="1">
    <location>
        <begin position="186"/>
        <end position="451"/>
    </location>
</feature>
<dbReference type="AlphaFoldDB" id="A0AAE0IKB0"/>
<feature type="region of interest" description="Disordered" evidence="1">
    <location>
        <begin position="156"/>
        <end position="175"/>
    </location>
</feature>
<gene>
    <name evidence="3" type="ORF">B0H66DRAFT_600632</name>
</gene>
<feature type="domain" description="BOD1/SHG1" evidence="2">
    <location>
        <begin position="43"/>
        <end position="143"/>
    </location>
</feature>
<feature type="compositionally biased region" description="Basic and acidic residues" evidence="1">
    <location>
        <begin position="377"/>
        <end position="439"/>
    </location>
</feature>
<protein>
    <submittedName>
        <fullName evidence="3">Complex proteins associated with Set1p component shg1-domain-containing protein</fullName>
    </submittedName>
</protein>